<dbReference type="EMBL" id="MU865955">
    <property type="protein sequence ID" value="KAK4446638.1"/>
    <property type="molecule type" value="Genomic_DNA"/>
</dbReference>
<evidence type="ECO:0000313" key="10">
    <source>
        <dbReference type="EMBL" id="KAK4446638.1"/>
    </source>
</evidence>
<dbReference type="InterPro" id="IPR026030">
    <property type="entry name" value="Pur-cyt_permease_Fcy2/21/22"/>
</dbReference>
<keyword evidence="4 9" id="KW-0812">Transmembrane</keyword>
<feature type="transmembrane region" description="Helical" evidence="9">
    <location>
        <begin position="214"/>
        <end position="231"/>
    </location>
</feature>
<dbReference type="Gene3D" id="1.10.4160.10">
    <property type="entry name" value="Hydantoin permease"/>
    <property type="match status" value="1"/>
</dbReference>
<evidence type="ECO:0000256" key="3">
    <source>
        <dbReference type="ARBA" id="ARBA00022448"/>
    </source>
</evidence>
<dbReference type="PANTHER" id="PTHR31806">
    <property type="entry name" value="PURINE-CYTOSINE PERMEASE FCY2-RELATED"/>
    <property type="match status" value="1"/>
</dbReference>
<feature type="compositionally biased region" description="Basic and acidic residues" evidence="8">
    <location>
        <begin position="1"/>
        <end position="10"/>
    </location>
</feature>
<comment type="caution">
    <text evidence="10">The sequence shown here is derived from an EMBL/GenBank/DDBJ whole genome shotgun (WGS) entry which is preliminary data.</text>
</comment>
<name>A0AAV9GH23_9PEZI</name>
<dbReference type="Pfam" id="PF02133">
    <property type="entry name" value="Transp_cyt_pur"/>
    <property type="match status" value="1"/>
</dbReference>
<reference evidence="10" key="1">
    <citation type="journal article" date="2023" name="Mol. Phylogenet. Evol.">
        <title>Genome-scale phylogeny and comparative genomics of the fungal order Sordariales.</title>
        <authorList>
            <person name="Hensen N."/>
            <person name="Bonometti L."/>
            <person name="Westerberg I."/>
            <person name="Brannstrom I.O."/>
            <person name="Guillou S."/>
            <person name="Cros-Aarteil S."/>
            <person name="Calhoun S."/>
            <person name="Haridas S."/>
            <person name="Kuo A."/>
            <person name="Mondo S."/>
            <person name="Pangilinan J."/>
            <person name="Riley R."/>
            <person name="LaButti K."/>
            <person name="Andreopoulos B."/>
            <person name="Lipzen A."/>
            <person name="Chen C."/>
            <person name="Yan M."/>
            <person name="Daum C."/>
            <person name="Ng V."/>
            <person name="Clum A."/>
            <person name="Steindorff A."/>
            <person name="Ohm R.A."/>
            <person name="Martin F."/>
            <person name="Silar P."/>
            <person name="Natvig D.O."/>
            <person name="Lalanne C."/>
            <person name="Gautier V."/>
            <person name="Ament-Velasquez S.L."/>
            <person name="Kruys A."/>
            <person name="Hutchinson M.I."/>
            <person name="Powell A.J."/>
            <person name="Barry K."/>
            <person name="Miller A.N."/>
            <person name="Grigoriev I.V."/>
            <person name="Debuchy R."/>
            <person name="Gladieux P."/>
            <person name="Hiltunen Thoren M."/>
            <person name="Johannesson H."/>
        </authorList>
    </citation>
    <scope>NUCLEOTIDE SEQUENCE</scope>
    <source>
        <strain evidence="10">PSN243</strain>
    </source>
</reference>
<proteinExistence type="inferred from homology"/>
<keyword evidence="3 7" id="KW-0813">Transport</keyword>
<reference evidence="10" key="2">
    <citation type="submission" date="2023-05" db="EMBL/GenBank/DDBJ databases">
        <authorList>
            <consortium name="Lawrence Berkeley National Laboratory"/>
            <person name="Steindorff A."/>
            <person name="Hensen N."/>
            <person name="Bonometti L."/>
            <person name="Westerberg I."/>
            <person name="Brannstrom I.O."/>
            <person name="Guillou S."/>
            <person name="Cros-Aarteil S."/>
            <person name="Calhoun S."/>
            <person name="Haridas S."/>
            <person name="Kuo A."/>
            <person name="Mondo S."/>
            <person name="Pangilinan J."/>
            <person name="Riley R."/>
            <person name="Labutti K."/>
            <person name="Andreopoulos B."/>
            <person name="Lipzen A."/>
            <person name="Chen C."/>
            <person name="Yanf M."/>
            <person name="Daum C."/>
            <person name="Ng V."/>
            <person name="Clum A."/>
            <person name="Ohm R."/>
            <person name="Martin F."/>
            <person name="Silar P."/>
            <person name="Natvig D."/>
            <person name="Lalanne C."/>
            <person name="Gautier V."/>
            <person name="Ament-Velasquez S.L."/>
            <person name="Kruys A."/>
            <person name="Hutchinson M.I."/>
            <person name="Powell A.J."/>
            <person name="Barry K."/>
            <person name="Miller A.N."/>
            <person name="Grigoriev I.V."/>
            <person name="Debuchy R."/>
            <person name="Gladieux P."/>
            <person name="Thoren M.H."/>
            <person name="Johannesson H."/>
        </authorList>
    </citation>
    <scope>NUCLEOTIDE SEQUENCE</scope>
    <source>
        <strain evidence="10">PSN243</strain>
    </source>
</reference>
<comment type="subcellular location">
    <subcellularLocation>
        <location evidence="1">Membrane</location>
        <topology evidence="1">Multi-pass membrane protein</topology>
    </subcellularLocation>
</comment>
<evidence type="ECO:0000313" key="11">
    <source>
        <dbReference type="Proteomes" id="UP001321760"/>
    </source>
</evidence>
<evidence type="ECO:0000256" key="6">
    <source>
        <dbReference type="ARBA" id="ARBA00023136"/>
    </source>
</evidence>
<accession>A0AAV9GH23</accession>
<protein>
    <submittedName>
        <fullName evidence="10">Purine-cytosine permease</fullName>
    </submittedName>
</protein>
<feature type="transmembrane region" description="Helical" evidence="9">
    <location>
        <begin position="74"/>
        <end position="96"/>
    </location>
</feature>
<keyword evidence="11" id="KW-1185">Reference proteome</keyword>
<feature type="compositionally biased region" description="Basic and acidic residues" evidence="8">
    <location>
        <begin position="19"/>
        <end position="35"/>
    </location>
</feature>
<feature type="transmembrane region" description="Helical" evidence="9">
    <location>
        <begin position="446"/>
        <end position="464"/>
    </location>
</feature>
<dbReference type="PIRSF" id="PIRSF002744">
    <property type="entry name" value="Pur-cyt_permease"/>
    <property type="match status" value="1"/>
</dbReference>
<dbReference type="GO" id="GO:0022857">
    <property type="term" value="F:transmembrane transporter activity"/>
    <property type="evidence" value="ECO:0007669"/>
    <property type="project" value="InterPro"/>
</dbReference>
<dbReference type="GO" id="GO:0005886">
    <property type="term" value="C:plasma membrane"/>
    <property type="evidence" value="ECO:0007669"/>
    <property type="project" value="TreeGrafter"/>
</dbReference>
<feature type="transmembrane region" description="Helical" evidence="9">
    <location>
        <begin position="399"/>
        <end position="425"/>
    </location>
</feature>
<feature type="transmembrane region" description="Helical" evidence="9">
    <location>
        <begin position="484"/>
        <end position="500"/>
    </location>
</feature>
<keyword evidence="6 7" id="KW-0472">Membrane</keyword>
<organism evidence="10 11">
    <name type="scientific">Podospora aff. communis PSN243</name>
    <dbReference type="NCBI Taxonomy" id="3040156"/>
    <lineage>
        <taxon>Eukaryota</taxon>
        <taxon>Fungi</taxon>
        <taxon>Dikarya</taxon>
        <taxon>Ascomycota</taxon>
        <taxon>Pezizomycotina</taxon>
        <taxon>Sordariomycetes</taxon>
        <taxon>Sordariomycetidae</taxon>
        <taxon>Sordariales</taxon>
        <taxon>Podosporaceae</taxon>
        <taxon>Podospora</taxon>
    </lineage>
</organism>
<dbReference type="InterPro" id="IPR001248">
    <property type="entry name" value="Pur-cyt_permease"/>
</dbReference>
<dbReference type="AlphaFoldDB" id="A0AAV9GH23"/>
<evidence type="ECO:0000256" key="7">
    <source>
        <dbReference type="PIRNR" id="PIRNR002744"/>
    </source>
</evidence>
<evidence type="ECO:0000256" key="8">
    <source>
        <dbReference type="SAM" id="MobiDB-lite"/>
    </source>
</evidence>
<evidence type="ECO:0000256" key="1">
    <source>
        <dbReference type="ARBA" id="ARBA00004141"/>
    </source>
</evidence>
<feature type="transmembrane region" description="Helical" evidence="9">
    <location>
        <begin position="182"/>
        <end position="202"/>
    </location>
</feature>
<evidence type="ECO:0000256" key="5">
    <source>
        <dbReference type="ARBA" id="ARBA00022989"/>
    </source>
</evidence>
<gene>
    <name evidence="10" type="ORF">QBC34DRAFT_356268</name>
</gene>
<comment type="similarity">
    <text evidence="2 7">Belongs to the purine-cytosine permease (2.A.39) family.</text>
</comment>
<evidence type="ECO:0000256" key="2">
    <source>
        <dbReference type="ARBA" id="ARBA00008974"/>
    </source>
</evidence>
<feature type="transmembrane region" description="Helical" evidence="9">
    <location>
        <begin position="148"/>
        <end position="170"/>
    </location>
</feature>
<dbReference type="PANTHER" id="PTHR31806:SF5">
    <property type="entry name" value="PURINE-CYTOSINE PERMEASE FCY21"/>
    <property type="match status" value="1"/>
</dbReference>
<feature type="transmembrane region" description="Helical" evidence="9">
    <location>
        <begin position="108"/>
        <end position="127"/>
    </location>
</feature>
<dbReference type="Proteomes" id="UP001321760">
    <property type="component" value="Unassembled WGS sequence"/>
</dbReference>
<feature type="transmembrane region" description="Helical" evidence="9">
    <location>
        <begin position="375"/>
        <end position="393"/>
    </location>
</feature>
<keyword evidence="5 9" id="KW-1133">Transmembrane helix</keyword>
<feature type="transmembrane region" description="Helical" evidence="9">
    <location>
        <begin position="243"/>
        <end position="261"/>
    </location>
</feature>
<feature type="region of interest" description="Disordered" evidence="8">
    <location>
        <begin position="1"/>
        <end position="46"/>
    </location>
</feature>
<sequence length="511" mass="54645">MATTTEDKSLTKAPSSSGHDSDIEKGTTHEIRDAPENDTFDEPKPGFWEKLSGAGVELRGAEPIPEEKRTDTRYVNVLTVFATSMTSLLPIGIGSATTIGFGMSLRDASLMIVLLQFLFAIPAGYCITIAPMTGMRQMIQSRYCFGKYCNILTSIVVTFTVGGFGVVGSINGAQCLAAAKPGTLSVDGGICIIMAISLVIGFMGYRVLHLFTRWAWIPAIVAILVLVGAAGDQLWRQAPARDVSAVGYMGMVAFAAGNMVTWSNVVGDYSCYMPPQAPKLRIALYCMWGIAVPFCLLMIVGAAIGGAIPLIPAWQTAFKARGMGGVIGYILIDRLGDFGRFILVVLGMTVLATCARDVYTISFNLPAIVPVLKKVPRVVLSVLATAAITAVAIPASKSFIAAVTGFLSLIGYYAGASVTCFLTEYIYFRKADPKSFDPAIWNDGKALPSGLSALASVVIAWGFIIPSMHHPWYVGPIAKKAGDLGFECAVVVAFVSYMVLRTAEIRYRGRL</sequence>
<feature type="transmembrane region" description="Helical" evidence="9">
    <location>
        <begin position="338"/>
        <end position="355"/>
    </location>
</feature>
<evidence type="ECO:0000256" key="4">
    <source>
        <dbReference type="ARBA" id="ARBA00022692"/>
    </source>
</evidence>
<evidence type="ECO:0000256" key="9">
    <source>
        <dbReference type="SAM" id="Phobius"/>
    </source>
</evidence>
<feature type="transmembrane region" description="Helical" evidence="9">
    <location>
        <begin position="282"/>
        <end position="311"/>
    </location>
</feature>